<dbReference type="RefSeq" id="WP_116496283.1">
    <property type="nucleotide sequence ID" value="NZ_QENZ01000004.1"/>
</dbReference>
<gene>
    <name evidence="1" type="ORF">C7377_1039</name>
</gene>
<sequence>MKPLNIISIILLISLSISCGTSRLTPQDKSNIFYADKATVTGAIVSVLHAQNYTIDMVDNLSGIINASKSEKVSVGSQILSGLANTESVTNEDIHKVYFIVEPVNKTQTEVKLTVKSGYVDEDWSNEGSSQKKYRESVSENNASYQKWFSQIALEVQKRLEKQSEMVNE</sequence>
<evidence type="ECO:0000313" key="2">
    <source>
        <dbReference type="Proteomes" id="UP000251835"/>
    </source>
</evidence>
<comment type="caution">
    <text evidence="1">The sequence shown here is derived from an EMBL/GenBank/DDBJ whole genome shotgun (WGS) entry which is preliminary data.</text>
</comment>
<keyword evidence="2" id="KW-1185">Reference proteome</keyword>
<organism evidence="1 2">
    <name type="scientific">Balneicella halophila</name>
    <dbReference type="NCBI Taxonomy" id="1537566"/>
    <lineage>
        <taxon>Bacteria</taxon>
        <taxon>Pseudomonadati</taxon>
        <taxon>Bacteroidota</taxon>
        <taxon>Bacteroidia</taxon>
        <taxon>Bacteroidales</taxon>
        <taxon>Balneicellaceae</taxon>
        <taxon>Balneicella</taxon>
    </lineage>
</organism>
<proteinExistence type="predicted"/>
<accession>A0A7L4UPJ7</accession>
<dbReference type="AlphaFoldDB" id="A0A7L4UPJ7"/>
<dbReference type="EMBL" id="QENZ01000004">
    <property type="protein sequence ID" value="PVX50726.1"/>
    <property type="molecule type" value="Genomic_DNA"/>
</dbReference>
<name>A0A7L4UPJ7_BALHA</name>
<dbReference type="Proteomes" id="UP000251835">
    <property type="component" value="Unassembled WGS sequence"/>
</dbReference>
<protein>
    <submittedName>
        <fullName evidence="1">Uncharacterized protein</fullName>
    </submittedName>
</protein>
<reference evidence="1 2" key="1">
    <citation type="submission" date="2018-05" db="EMBL/GenBank/DDBJ databases">
        <title>Genomic Encyclopedia of Type Strains, Phase IV (KMG-IV): sequencing the most valuable type-strain genomes for metagenomic binning, comparative biology and taxonomic classification.</title>
        <authorList>
            <person name="Goeker M."/>
        </authorList>
    </citation>
    <scope>NUCLEOTIDE SEQUENCE [LARGE SCALE GENOMIC DNA]</scope>
    <source>
        <strain evidence="1 2">DSM 28579</strain>
    </source>
</reference>
<dbReference type="PROSITE" id="PS51257">
    <property type="entry name" value="PROKAR_LIPOPROTEIN"/>
    <property type="match status" value="1"/>
</dbReference>
<evidence type="ECO:0000313" key="1">
    <source>
        <dbReference type="EMBL" id="PVX50726.1"/>
    </source>
</evidence>